<comment type="similarity">
    <text evidence="2">Belongs to the major facilitator superfamily. Monocarboxylate porter (TC 2.A.1.13) family.</text>
</comment>
<dbReference type="VEuPathDB" id="FungiDB:NECHADRAFT_85217"/>
<keyword evidence="4" id="KW-0472">Membrane</keyword>
<protein>
    <recommendedName>
        <fullName evidence="5">Major facilitator superfamily (MFS) profile domain-containing protein</fullName>
    </recommendedName>
</protein>
<dbReference type="Gene3D" id="1.20.1250.20">
    <property type="entry name" value="MFS general substrate transporter like domains"/>
    <property type="match status" value="2"/>
</dbReference>
<dbReference type="Pfam" id="PF07690">
    <property type="entry name" value="MFS_1"/>
    <property type="match status" value="1"/>
</dbReference>
<dbReference type="InterPro" id="IPR020846">
    <property type="entry name" value="MFS_dom"/>
</dbReference>
<evidence type="ECO:0000259" key="5">
    <source>
        <dbReference type="PROSITE" id="PS50850"/>
    </source>
</evidence>
<keyword evidence="3" id="KW-0325">Glycoprotein</keyword>
<keyword evidence="7" id="KW-1185">Reference proteome</keyword>
<feature type="transmembrane region" description="Helical" evidence="4">
    <location>
        <begin position="191"/>
        <end position="210"/>
    </location>
</feature>
<dbReference type="InterPro" id="IPR050327">
    <property type="entry name" value="Proton-linked_MCT"/>
</dbReference>
<dbReference type="OrthoDB" id="2213137at2759"/>
<evidence type="ECO:0000256" key="4">
    <source>
        <dbReference type="SAM" id="Phobius"/>
    </source>
</evidence>
<gene>
    <name evidence="6" type="ORF">NECHADRAFT_85217</name>
</gene>
<dbReference type="InterPro" id="IPR036259">
    <property type="entry name" value="MFS_trans_sf"/>
</dbReference>
<feature type="transmembrane region" description="Helical" evidence="4">
    <location>
        <begin position="325"/>
        <end position="345"/>
    </location>
</feature>
<dbReference type="OMA" id="LNEWFVA"/>
<dbReference type="SUPFAM" id="SSF103473">
    <property type="entry name" value="MFS general substrate transporter"/>
    <property type="match status" value="1"/>
</dbReference>
<feature type="transmembrane region" description="Helical" evidence="4">
    <location>
        <begin position="298"/>
        <end position="319"/>
    </location>
</feature>
<dbReference type="EMBL" id="GG698900">
    <property type="protein sequence ID" value="EEU44952.1"/>
    <property type="molecule type" value="Genomic_DNA"/>
</dbReference>
<dbReference type="GeneID" id="9675054"/>
<dbReference type="eggNOG" id="KOG2504">
    <property type="taxonomic scope" value="Eukaryota"/>
</dbReference>
<dbReference type="GO" id="GO:0016020">
    <property type="term" value="C:membrane"/>
    <property type="evidence" value="ECO:0007669"/>
    <property type="project" value="UniProtKB-SubCell"/>
</dbReference>
<dbReference type="KEGG" id="nhe:NECHADRAFT_85217"/>
<feature type="transmembrane region" description="Helical" evidence="4">
    <location>
        <begin position="70"/>
        <end position="90"/>
    </location>
</feature>
<keyword evidence="4" id="KW-0812">Transmembrane</keyword>
<evidence type="ECO:0000256" key="1">
    <source>
        <dbReference type="ARBA" id="ARBA00004141"/>
    </source>
</evidence>
<dbReference type="RefSeq" id="XP_003050665.1">
    <property type="nucleotide sequence ID" value="XM_003050619.1"/>
</dbReference>
<dbReference type="PROSITE" id="PS50850">
    <property type="entry name" value="MFS"/>
    <property type="match status" value="1"/>
</dbReference>
<feature type="transmembrane region" description="Helical" evidence="4">
    <location>
        <begin position="33"/>
        <end position="58"/>
    </location>
</feature>
<evidence type="ECO:0000256" key="2">
    <source>
        <dbReference type="ARBA" id="ARBA00006727"/>
    </source>
</evidence>
<dbReference type="PANTHER" id="PTHR11360:SF287">
    <property type="entry name" value="MFS MONOCARBOXYLATE TRANSPORTER"/>
    <property type="match status" value="1"/>
</dbReference>
<dbReference type="AlphaFoldDB" id="C7YVB5"/>
<dbReference type="HOGENOM" id="CLU_001265_1_2_1"/>
<feature type="domain" description="Major facilitator superfamily (MFS) profile" evidence="5">
    <location>
        <begin position="234"/>
        <end position="417"/>
    </location>
</feature>
<evidence type="ECO:0000256" key="3">
    <source>
        <dbReference type="ARBA" id="ARBA00023180"/>
    </source>
</evidence>
<organism evidence="6 7">
    <name type="scientific">Fusarium vanettenii (strain ATCC MYA-4622 / CBS 123669 / FGSC 9596 / NRRL 45880 / 77-13-4)</name>
    <name type="common">Fusarium solani subsp. pisi</name>
    <dbReference type="NCBI Taxonomy" id="660122"/>
    <lineage>
        <taxon>Eukaryota</taxon>
        <taxon>Fungi</taxon>
        <taxon>Dikarya</taxon>
        <taxon>Ascomycota</taxon>
        <taxon>Pezizomycotina</taxon>
        <taxon>Sordariomycetes</taxon>
        <taxon>Hypocreomycetidae</taxon>
        <taxon>Hypocreales</taxon>
        <taxon>Nectriaceae</taxon>
        <taxon>Fusarium</taxon>
        <taxon>Fusarium solani species complex</taxon>
        <taxon>Fusarium vanettenii</taxon>
    </lineage>
</organism>
<feature type="transmembrane region" description="Helical" evidence="4">
    <location>
        <begin position="102"/>
        <end position="120"/>
    </location>
</feature>
<accession>C7YVB5</accession>
<dbReference type="GO" id="GO:0022857">
    <property type="term" value="F:transmembrane transporter activity"/>
    <property type="evidence" value="ECO:0007669"/>
    <property type="project" value="InterPro"/>
</dbReference>
<feature type="transmembrane region" description="Helical" evidence="4">
    <location>
        <begin position="126"/>
        <end position="146"/>
    </location>
</feature>
<dbReference type="Proteomes" id="UP000005206">
    <property type="component" value="Chromosome 9"/>
</dbReference>
<comment type="subcellular location">
    <subcellularLocation>
        <location evidence="1">Membrane</location>
        <topology evidence="1">Multi-pass membrane protein</topology>
    </subcellularLocation>
</comment>
<dbReference type="PANTHER" id="PTHR11360">
    <property type="entry name" value="MONOCARBOXYLATE TRANSPORTER"/>
    <property type="match status" value="1"/>
</dbReference>
<keyword evidence="4" id="KW-1133">Transmembrane helix</keyword>
<sequence>MTSSRSSTRIVELELSHISSLPPADGGRDAWKFLIASFIIEAVLWGFPLAFGVFQDYYPRLPEFQDDPNIVVIGTVCTSIYFLGAPFVTPLVRKWQRWQRQFVVAGWAICVLSLLAASFANSVPTLIATQGFIYGLGFTILYFPVLSMLNEWFIFRRGLAFGVLSAGAGLSGGVLPFLLELSLHKYGYKTTLRAAAVAQFVLVAPILPLLKPRLPPSIRTQLPAMDFKFLSHPLFYCFALSNLIHGFSYYVPSLYLPSYASLLGYSWATRALILSANSLASIFGQIGFGFLSDRTHNIFILIFISAFTSALTAFFLWGYAKSLGLLLAFSILYGWFAGAYVVFWPKFGSILSEDPQLVYSLMAFGKGIGNIVTGPITTHLLSRPVTSGYGMGKYEPLILYLGISMLCSSLGILGWAI</sequence>
<proteinExistence type="inferred from homology"/>
<feature type="transmembrane region" description="Helical" evidence="4">
    <location>
        <begin position="357"/>
        <end position="377"/>
    </location>
</feature>
<dbReference type="InterPro" id="IPR011701">
    <property type="entry name" value="MFS"/>
</dbReference>
<feature type="transmembrane region" description="Helical" evidence="4">
    <location>
        <begin position="271"/>
        <end position="291"/>
    </location>
</feature>
<evidence type="ECO:0000313" key="6">
    <source>
        <dbReference type="EMBL" id="EEU44952.1"/>
    </source>
</evidence>
<dbReference type="InParanoid" id="C7YVB5"/>
<name>C7YVB5_FUSV7</name>
<feature type="transmembrane region" description="Helical" evidence="4">
    <location>
        <begin position="397"/>
        <end position="416"/>
    </location>
</feature>
<feature type="transmembrane region" description="Helical" evidence="4">
    <location>
        <begin position="158"/>
        <end position="179"/>
    </location>
</feature>
<feature type="transmembrane region" description="Helical" evidence="4">
    <location>
        <begin position="230"/>
        <end position="251"/>
    </location>
</feature>
<evidence type="ECO:0000313" key="7">
    <source>
        <dbReference type="Proteomes" id="UP000005206"/>
    </source>
</evidence>
<reference evidence="6 7" key="1">
    <citation type="journal article" date="2009" name="PLoS Genet.">
        <title>The genome of Nectria haematococca: contribution of supernumerary chromosomes to gene expansion.</title>
        <authorList>
            <person name="Coleman J.J."/>
            <person name="Rounsley S.D."/>
            <person name="Rodriguez-Carres M."/>
            <person name="Kuo A."/>
            <person name="Wasmann C.C."/>
            <person name="Grimwood J."/>
            <person name="Schmutz J."/>
            <person name="Taga M."/>
            <person name="White G.J."/>
            <person name="Zhou S."/>
            <person name="Schwartz D.C."/>
            <person name="Freitag M."/>
            <person name="Ma L.J."/>
            <person name="Danchin E.G."/>
            <person name="Henrissat B."/>
            <person name="Coutinho P.M."/>
            <person name="Nelson D.R."/>
            <person name="Straney D."/>
            <person name="Napoli C.A."/>
            <person name="Barker B.M."/>
            <person name="Gribskov M."/>
            <person name="Rep M."/>
            <person name="Kroken S."/>
            <person name="Molnar I."/>
            <person name="Rensing C."/>
            <person name="Kennell J.C."/>
            <person name="Zamora J."/>
            <person name="Farman M.L."/>
            <person name="Selker E.U."/>
            <person name="Salamov A."/>
            <person name="Shapiro H."/>
            <person name="Pangilinan J."/>
            <person name="Lindquist E."/>
            <person name="Lamers C."/>
            <person name="Grigoriev I.V."/>
            <person name="Geiser D.M."/>
            <person name="Covert S.F."/>
            <person name="Temporini E."/>
            <person name="Vanetten H.D."/>
        </authorList>
    </citation>
    <scope>NUCLEOTIDE SEQUENCE [LARGE SCALE GENOMIC DNA]</scope>
    <source>
        <strain evidence="7">ATCC MYA-4622 / CBS 123669 / FGSC 9596 / NRRL 45880 / 77-13-4</strain>
    </source>
</reference>